<dbReference type="PANTHER" id="PTHR43133:SF8">
    <property type="entry name" value="RNA POLYMERASE SIGMA FACTOR HI_1459-RELATED"/>
    <property type="match status" value="1"/>
</dbReference>
<comment type="caution">
    <text evidence="7">The sequence shown here is derived from an EMBL/GenBank/DDBJ whole genome shotgun (WGS) entry which is preliminary data.</text>
</comment>
<keyword evidence="8" id="KW-1185">Reference proteome</keyword>
<dbReference type="InterPro" id="IPR013324">
    <property type="entry name" value="RNA_pol_sigma_r3/r4-like"/>
</dbReference>
<proteinExistence type="inferred from homology"/>
<dbReference type="InterPro" id="IPR013325">
    <property type="entry name" value="RNA_pol_sigma_r2"/>
</dbReference>
<dbReference type="InterPro" id="IPR036388">
    <property type="entry name" value="WH-like_DNA-bd_sf"/>
</dbReference>
<accession>A0ABW8NHE7</accession>
<protein>
    <submittedName>
        <fullName evidence="7">Sigma-70 family RNA polymerase sigma factor</fullName>
    </submittedName>
</protein>
<dbReference type="RefSeq" id="WP_416205639.1">
    <property type="nucleotide sequence ID" value="NZ_JBBKTX010000008.1"/>
</dbReference>
<dbReference type="Pfam" id="PF04542">
    <property type="entry name" value="Sigma70_r2"/>
    <property type="match status" value="1"/>
</dbReference>
<dbReference type="PANTHER" id="PTHR43133">
    <property type="entry name" value="RNA POLYMERASE ECF-TYPE SIGMA FACTO"/>
    <property type="match status" value="1"/>
</dbReference>
<reference evidence="7 8" key="1">
    <citation type="submission" date="2024-03" db="EMBL/GenBank/DDBJ databases">
        <title>High-quality draft genome sequence of Oceanobacter sp. wDCs-4.</title>
        <authorList>
            <person name="Dong C."/>
        </authorList>
    </citation>
    <scope>NUCLEOTIDE SEQUENCE [LARGE SCALE GENOMIC DNA]</scope>
    <source>
        <strain evidence="8">wDCs-4</strain>
    </source>
</reference>
<evidence type="ECO:0000259" key="6">
    <source>
        <dbReference type="Pfam" id="PF04542"/>
    </source>
</evidence>
<evidence type="ECO:0000313" key="7">
    <source>
        <dbReference type="EMBL" id="MFK4752357.1"/>
    </source>
</evidence>
<evidence type="ECO:0000256" key="4">
    <source>
        <dbReference type="ARBA" id="ARBA00023125"/>
    </source>
</evidence>
<evidence type="ECO:0000313" key="8">
    <source>
        <dbReference type="Proteomes" id="UP001620597"/>
    </source>
</evidence>
<evidence type="ECO:0000256" key="1">
    <source>
        <dbReference type="ARBA" id="ARBA00010641"/>
    </source>
</evidence>
<organism evidence="7 8">
    <name type="scientific">Oceanobacter antarcticus</name>
    <dbReference type="NCBI Taxonomy" id="3133425"/>
    <lineage>
        <taxon>Bacteria</taxon>
        <taxon>Pseudomonadati</taxon>
        <taxon>Pseudomonadota</taxon>
        <taxon>Gammaproteobacteria</taxon>
        <taxon>Oceanospirillales</taxon>
        <taxon>Oceanospirillaceae</taxon>
        <taxon>Oceanobacter</taxon>
    </lineage>
</organism>
<dbReference type="SUPFAM" id="SSF88946">
    <property type="entry name" value="Sigma2 domain of RNA polymerase sigma factors"/>
    <property type="match status" value="1"/>
</dbReference>
<dbReference type="NCBIfam" id="TIGR02937">
    <property type="entry name" value="sigma70-ECF"/>
    <property type="match status" value="1"/>
</dbReference>
<sequence length="181" mass="20924">MECLLQAIRQHEAELRAFLQQRVTDKTIADDLLQEVLLRTLQQGARFCAVQQPRAWMFRVARNVIIDNHRRQHPLSELPEDIDIPQPDSTPELDDIDLLSECLSRNLARLNTTDREILEYCDLNNQTVKSYSTSAGISLSAAKARLLRARQRLRHSLVEHCHVQFDEQGKVYSHRRPSSSN</sequence>
<evidence type="ECO:0000256" key="3">
    <source>
        <dbReference type="ARBA" id="ARBA00023082"/>
    </source>
</evidence>
<gene>
    <name evidence="7" type="ORF">WG929_08035</name>
</gene>
<dbReference type="Gene3D" id="1.10.10.10">
    <property type="entry name" value="Winged helix-like DNA-binding domain superfamily/Winged helix DNA-binding domain"/>
    <property type="match status" value="1"/>
</dbReference>
<name>A0ABW8NHE7_9GAMM</name>
<evidence type="ECO:0000256" key="5">
    <source>
        <dbReference type="ARBA" id="ARBA00023163"/>
    </source>
</evidence>
<dbReference type="Gene3D" id="1.10.1740.10">
    <property type="match status" value="1"/>
</dbReference>
<keyword evidence="5" id="KW-0804">Transcription</keyword>
<evidence type="ECO:0000256" key="2">
    <source>
        <dbReference type="ARBA" id="ARBA00023015"/>
    </source>
</evidence>
<keyword evidence="2" id="KW-0805">Transcription regulation</keyword>
<dbReference type="SUPFAM" id="SSF88659">
    <property type="entry name" value="Sigma3 and sigma4 domains of RNA polymerase sigma factors"/>
    <property type="match status" value="1"/>
</dbReference>
<dbReference type="InterPro" id="IPR039425">
    <property type="entry name" value="RNA_pol_sigma-70-like"/>
</dbReference>
<feature type="domain" description="RNA polymerase sigma-70 region 2" evidence="6">
    <location>
        <begin position="8"/>
        <end position="72"/>
    </location>
</feature>
<dbReference type="EMBL" id="JBBKTX010000008">
    <property type="protein sequence ID" value="MFK4752357.1"/>
    <property type="molecule type" value="Genomic_DNA"/>
</dbReference>
<keyword evidence="3" id="KW-0731">Sigma factor</keyword>
<dbReference type="InterPro" id="IPR014284">
    <property type="entry name" value="RNA_pol_sigma-70_dom"/>
</dbReference>
<keyword evidence="4" id="KW-0238">DNA-binding</keyword>
<dbReference type="Proteomes" id="UP001620597">
    <property type="component" value="Unassembled WGS sequence"/>
</dbReference>
<dbReference type="InterPro" id="IPR007627">
    <property type="entry name" value="RNA_pol_sigma70_r2"/>
</dbReference>
<comment type="similarity">
    <text evidence="1">Belongs to the sigma-70 factor family. ECF subfamily.</text>
</comment>